<dbReference type="PANTHER" id="PTHR33064">
    <property type="entry name" value="POL PROTEIN"/>
    <property type="match status" value="1"/>
</dbReference>
<evidence type="ECO:0000313" key="7">
    <source>
        <dbReference type="Proteomes" id="UP000005207"/>
    </source>
</evidence>
<name>A0A669B9Y5_ORENI</name>
<dbReference type="Gene3D" id="2.40.70.10">
    <property type="entry name" value="Acid Proteases"/>
    <property type="match status" value="1"/>
</dbReference>
<reference evidence="6" key="3">
    <citation type="submission" date="2025-09" db="UniProtKB">
        <authorList>
            <consortium name="Ensembl"/>
        </authorList>
    </citation>
    <scope>IDENTIFICATION</scope>
</reference>
<dbReference type="GeneTree" id="ENSGT00940000163417"/>
<dbReference type="PROSITE" id="PS50878">
    <property type="entry name" value="RT_POL"/>
    <property type="match status" value="1"/>
</dbReference>
<dbReference type="Gene3D" id="3.30.70.270">
    <property type="match status" value="1"/>
</dbReference>
<keyword evidence="3" id="KW-0378">Hydrolase</keyword>
<evidence type="ECO:0000256" key="2">
    <source>
        <dbReference type="ARBA" id="ARBA00012180"/>
    </source>
</evidence>
<dbReference type="OMA" id="IYCTPDG"/>
<evidence type="ECO:0000259" key="4">
    <source>
        <dbReference type="PROSITE" id="PS50175"/>
    </source>
</evidence>
<evidence type="ECO:0000256" key="3">
    <source>
        <dbReference type="ARBA" id="ARBA00022801"/>
    </source>
</evidence>
<sequence>IHVSGQPLTMLCDTGACKTVLNQKPKKLKYSSDTLIVKSASGHTSVKSLTEELLLVHHESGRSCKNQCIYDPSCPVNLLGRDALEKLRIGVVPGLEGMYAKLMLHEEQSPEARQFNVCKGQGEPYYYWTLDLPPLEPLQRADPVVVKTTTTYRPVKPQYPLTTEAKAGIKPVIADMEKAGILIKTTEVTCNTPIFPVKKANTGKYRLVHDLRAINEVTAQIPPVVANPHTILNQVTPKEQWFSVIDLSNAFFSVPLHPDSQHLFGFTFEGQKYTYTRLPQGFQNSPTLYAEALKRSMSLCTLPAPGQFLLYVDDILITGNTLADCKANTMTVLHHLAEQGHKVSHETSELTSANFLLTSNSVKCNEFCFHGCLDVKHHSYTW</sequence>
<dbReference type="GO" id="GO:0004523">
    <property type="term" value="F:RNA-DNA hybrid ribonuclease activity"/>
    <property type="evidence" value="ECO:0007669"/>
    <property type="project" value="UniProtKB-EC"/>
</dbReference>
<evidence type="ECO:0000259" key="5">
    <source>
        <dbReference type="PROSITE" id="PS50878"/>
    </source>
</evidence>
<feature type="domain" description="Reverse transcriptase" evidence="5">
    <location>
        <begin position="178"/>
        <end position="382"/>
    </location>
</feature>
<dbReference type="Gene3D" id="3.10.10.10">
    <property type="entry name" value="HIV Type 1 Reverse Transcriptase, subunit A, domain 1"/>
    <property type="match status" value="1"/>
</dbReference>
<dbReference type="SUPFAM" id="SSF56672">
    <property type="entry name" value="DNA/RNA polymerases"/>
    <property type="match status" value="1"/>
</dbReference>
<dbReference type="InParanoid" id="A0A669B9Y5"/>
<dbReference type="InterPro" id="IPR021109">
    <property type="entry name" value="Peptidase_aspartic_dom_sf"/>
</dbReference>
<evidence type="ECO:0000313" key="6">
    <source>
        <dbReference type="Ensembl" id="ENSONIP00000031279.1"/>
    </source>
</evidence>
<dbReference type="GO" id="GO:0004190">
    <property type="term" value="F:aspartic-type endopeptidase activity"/>
    <property type="evidence" value="ECO:0007669"/>
    <property type="project" value="InterPro"/>
</dbReference>
<dbReference type="GO" id="GO:0006508">
    <property type="term" value="P:proteolysis"/>
    <property type="evidence" value="ECO:0007669"/>
    <property type="project" value="InterPro"/>
</dbReference>
<proteinExistence type="inferred from homology"/>
<dbReference type="InterPro" id="IPR018061">
    <property type="entry name" value="Retropepsins"/>
</dbReference>
<keyword evidence="7" id="KW-1185">Reference proteome</keyword>
<dbReference type="InterPro" id="IPR001995">
    <property type="entry name" value="Peptidase_A2_cat"/>
</dbReference>
<dbReference type="InterPro" id="IPR043128">
    <property type="entry name" value="Rev_trsase/Diguanyl_cyclase"/>
</dbReference>
<dbReference type="InterPro" id="IPR000477">
    <property type="entry name" value="RT_dom"/>
</dbReference>
<comment type="similarity">
    <text evidence="1">Belongs to the beta type-B retroviral polymerase family. HERV class-II K(HML-2) pol subfamily.</text>
</comment>
<dbReference type="Pfam" id="PF00078">
    <property type="entry name" value="RVT_1"/>
    <property type="match status" value="1"/>
</dbReference>
<evidence type="ECO:0000256" key="1">
    <source>
        <dbReference type="ARBA" id="ARBA00010879"/>
    </source>
</evidence>
<dbReference type="Proteomes" id="UP000005207">
    <property type="component" value="Linkage group LG13"/>
</dbReference>
<reference evidence="6" key="2">
    <citation type="submission" date="2025-08" db="UniProtKB">
        <authorList>
            <consortium name="Ensembl"/>
        </authorList>
    </citation>
    <scope>IDENTIFICATION</scope>
</reference>
<accession>A0A669B9Y5</accession>
<protein>
    <recommendedName>
        <fullName evidence="2">ribonuclease H</fullName>
        <ecNumber evidence="2">3.1.26.4</ecNumber>
    </recommendedName>
</protein>
<dbReference type="InterPro" id="IPR051320">
    <property type="entry name" value="Viral_Replic_Matur_Polypro"/>
</dbReference>
<dbReference type="EC" id="3.1.26.4" evidence="2"/>
<dbReference type="SUPFAM" id="SSF50630">
    <property type="entry name" value="Acid proteases"/>
    <property type="match status" value="1"/>
</dbReference>
<feature type="domain" description="Peptidase A2" evidence="4">
    <location>
        <begin position="8"/>
        <end position="83"/>
    </location>
</feature>
<dbReference type="Ensembl" id="ENSONIT00000084719.1">
    <property type="protein sequence ID" value="ENSONIP00000031279.1"/>
    <property type="gene ID" value="ENSONIG00000038728.1"/>
</dbReference>
<dbReference type="AlphaFoldDB" id="A0A669B9Y5"/>
<reference evidence="7" key="1">
    <citation type="submission" date="2012-01" db="EMBL/GenBank/DDBJ databases">
        <title>The Genome Sequence of Oreochromis niloticus (Nile Tilapia).</title>
        <authorList>
            <consortium name="Broad Institute Genome Assembly Team"/>
            <consortium name="Broad Institute Sequencing Platform"/>
            <person name="Di Palma F."/>
            <person name="Johnson J."/>
            <person name="Lander E.S."/>
            <person name="Lindblad-Toh K."/>
        </authorList>
    </citation>
    <scope>NUCLEOTIDE SEQUENCE [LARGE SCALE GENOMIC DNA]</scope>
</reference>
<dbReference type="InterPro" id="IPR043502">
    <property type="entry name" value="DNA/RNA_pol_sf"/>
</dbReference>
<dbReference type="PANTHER" id="PTHR33064:SF37">
    <property type="entry name" value="RIBONUCLEASE H"/>
    <property type="match status" value="1"/>
</dbReference>
<dbReference type="PROSITE" id="PS50175">
    <property type="entry name" value="ASP_PROT_RETROV"/>
    <property type="match status" value="1"/>
</dbReference>
<dbReference type="Pfam" id="PF00077">
    <property type="entry name" value="RVP"/>
    <property type="match status" value="1"/>
</dbReference>
<organism evidence="6 7">
    <name type="scientific">Oreochromis niloticus</name>
    <name type="common">Nile tilapia</name>
    <name type="synonym">Tilapia nilotica</name>
    <dbReference type="NCBI Taxonomy" id="8128"/>
    <lineage>
        <taxon>Eukaryota</taxon>
        <taxon>Metazoa</taxon>
        <taxon>Chordata</taxon>
        <taxon>Craniata</taxon>
        <taxon>Vertebrata</taxon>
        <taxon>Euteleostomi</taxon>
        <taxon>Actinopterygii</taxon>
        <taxon>Neopterygii</taxon>
        <taxon>Teleostei</taxon>
        <taxon>Neoteleostei</taxon>
        <taxon>Acanthomorphata</taxon>
        <taxon>Ovalentaria</taxon>
        <taxon>Cichlomorphae</taxon>
        <taxon>Cichliformes</taxon>
        <taxon>Cichlidae</taxon>
        <taxon>African cichlids</taxon>
        <taxon>Pseudocrenilabrinae</taxon>
        <taxon>Oreochromini</taxon>
        <taxon>Oreochromis</taxon>
    </lineage>
</organism>